<keyword evidence="1" id="KW-0812">Transmembrane</keyword>
<gene>
    <name evidence="2" type="ORF">M422DRAFT_263836</name>
</gene>
<proteinExistence type="predicted"/>
<feature type="transmembrane region" description="Helical" evidence="1">
    <location>
        <begin position="12"/>
        <end position="28"/>
    </location>
</feature>
<keyword evidence="1" id="KW-0472">Membrane</keyword>
<evidence type="ECO:0000256" key="1">
    <source>
        <dbReference type="SAM" id="Phobius"/>
    </source>
</evidence>
<dbReference type="Proteomes" id="UP000054279">
    <property type="component" value="Unassembled WGS sequence"/>
</dbReference>
<evidence type="ECO:0000313" key="3">
    <source>
        <dbReference type="Proteomes" id="UP000054279"/>
    </source>
</evidence>
<sequence length="173" mass="19317">MVLLISITSVKAFYLLGNIAVVHFRCSFRKRRTLSGIKLNQDAWARHKLFGNDDAPPPQMKGPVALTSADDPAGNENDAIAFLSGVETQPLALHLTNNDPTFQYFSGVHEQDQQAAQILSNAYLQWPDHVVAAIRFNEQLISSKVSDNQDAWELWAALLLMLAWYGKHCVLQV</sequence>
<reference evidence="2 3" key="1">
    <citation type="submission" date="2014-06" db="EMBL/GenBank/DDBJ databases">
        <title>Evolutionary Origins and Diversification of the Mycorrhizal Mutualists.</title>
        <authorList>
            <consortium name="DOE Joint Genome Institute"/>
            <consortium name="Mycorrhizal Genomics Consortium"/>
            <person name="Kohler A."/>
            <person name="Kuo A."/>
            <person name="Nagy L.G."/>
            <person name="Floudas D."/>
            <person name="Copeland A."/>
            <person name="Barry K.W."/>
            <person name="Cichocki N."/>
            <person name="Veneault-Fourrey C."/>
            <person name="LaButti K."/>
            <person name="Lindquist E.A."/>
            <person name="Lipzen A."/>
            <person name="Lundell T."/>
            <person name="Morin E."/>
            <person name="Murat C."/>
            <person name="Riley R."/>
            <person name="Ohm R."/>
            <person name="Sun H."/>
            <person name="Tunlid A."/>
            <person name="Henrissat B."/>
            <person name="Grigoriev I.V."/>
            <person name="Hibbett D.S."/>
            <person name="Martin F."/>
        </authorList>
    </citation>
    <scope>NUCLEOTIDE SEQUENCE [LARGE SCALE GENOMIC DNA]</scope>
    <source>
        <strain evidence="2 3">SS14</strain>
    </source>
</reference>
<protein>
    <submittedName>
        <fullName evidence="2">Uncharacterized protein</fullName>
    </submittedName>
</protein>
<evidence type="ECO:0000313" key="2">
    <source>
        <dbReference type="EMBL" id="KIJ34045.1"/>
    </source>
</evidence>
<organism evidence="2 3">
    <name type="scientific">Sphaerobolus stellatus (strain SS14)</name>
    <dbReference type="NCBI Taxonomy" id="990650"/>
    <lineage>
        <taxon>Eukaryota</taxon>
        <taxon>Fungi</taxon>
        <taxon>Dikarya</taxon>
        <taxon>Basidiomycota</taxon>
        <taxon>Agaricomycotina</taxon>
        <taxon>Agaricomycetes</taxon>
        <taxon>Phallomycetidae</taxon>
        <taxon>Geastrales</taxon>
        <taxon>Sphaerobolaceae</taxon>
        <taxon>Sphaerobolus</taxon>
    </lineage>
</organism>
<dbReference type="AlphaFoldDB" id="A0A0C9V996"/>
<accession>A0A0C9V996</accession>
<keyword evidence="1" id="KW-1133">Transmembrane helix</keyword>
<name>A0A0C9V996_SPHS4</name>
<dbReference type="HOGENOM" id="CLU_1548586_0_0_1"/>
<keyword evidence="3" id="KW-1185">Reference proteome</keyword>
<dbReference type="EMBL" id="KN837204">
    <property type="protein sequence ID" value="KIJ34045.1"/>
    <property type="molecule type" value="Genomic_DNA"/>
</dbReference>